<feature type="region of interest" description="Disordered" evidence="1">
    <location>
        <begin position="1"/>
        <end position="30"/>
    </location>
</feature>
<dbReference type="InterPro" id="IPR019600">
    <property type="entry name" value="Hemin_uptake_protein_HemP"/>
</dbReference>
<evidence type="ECO:0000256" key="1">
    <source>
        <dbReference type="SAM" id="MobiDB-lite"/>
    </source>
</evidence>
<evidence type="ECO:0000313" key="3">
    <source>
        <dbReference type="Proteomes" id="UP001268089"/>
    </source>
</evidence>
<proteinExistence type="predicted"/>
<name>A0ABU1ZKE9_9BURK</name>
<accession>A0ABU1ZKE9</accession>
<dbReference type="Pfam" id="PF10636">
    <property type="entry name" value="hemP"/>
    <property type="match status" value="1"/>
</dbReference>
<gene>
    <name evidence="2" type="ORF">J2X15_000277</name>
</gene>
<organism evidence="2 3">
    <name type="scientific">Rhodoferax saidenbachensis</name>
    <dbReference type="NCBI Taxonomy" id="1484693"/>
    <lineage>
        <taxon>Bacteria</taxon>
        <taxon>Pseudomonadati</taxon>
        <taxon>Pseudomonadota</taxon>
        <taxon>Betaproteobacteria</taxon>
        <taxon>Burkholderiales</taxon>
        <taxon>Comamonadaceae</taxon>
        <taxon>Rhodoferax</taxon>
    </lineage>
</organism>
<evidence type="ECO:0000313" key="2">
    <source>
        <dbReference type="EMBL" id="MDR7305011.1"/>
    </source>
</evidence>
<dbReference type="RefSeq" id="WP_310338714.1">
    <property type="nucleotide sequence ID" value="NZ_JAVDXO010000001.1"/>
</dbReference>
<sequence length="64" mass="6822">MPSAVNPPSPSDSPANPQRAATPPAQGVLQSSELLGTRQAIEIEHNGQRYRLQSTKSGKLILTK</sequence>
<protein>
    <submittedName>
        <fullName evidence="2">Hemin uptake protein HemP</fullName>
    </submittedName>
</protein>
<dbReference type="Proteomes" id="UP001268089">
    <property type="component" value="Unassembled WGS sequence"/>
</dbReference>
<comment type="caution">
    <text evidence="2">The sequence shown here is derived from an EMBL/GenBank/DDBJ whole genome shotgun (WGS) entry which is preliminary data.</text>
</comment>
<keyword evidence="3" id="KW-1185">Reference proteome</keyword>
<feature type="compositionally biased region" description="Pro residues" evidence="1">
    <location>
        <begin position="1"/>
        <end position="11"/>
    </location>
</feature>
<reference evidence="2 3" key="1">
    <citation type="submission" date="2023-07" db="EMBL/GenBank/DDBJ databases">
        <title>Sorghum-associated microbial communities from plants grown in Nebraska, USA.</title>
        <authorList>
            <person name="Schachtman D."/>
        </authorList>
    </citation>
    <scope>NUCLEOTIDE SEQUENCE [LARGE SCALE GENOMIC DNA]</scope>
    <source>
        <strain evidence="2 3">BE308</strain>
    </source>
</reference>
<dbReference type="Gene3D" id="2.10.70.10">
    <property type="entry name" value="Complement Module, domain 1"/>
    <property type="match status" value="1"/>
</dbReference>
<dbReference type="EMBL" id="JAVDXO010000001">
    <property type="protein sequence ID" value="MDR7305011.1"/>
    <property type="molecule type" value="Genomic_DNA"/>
</dbReference>